<gene>
    <name evidence="2" type="ORF">SAMN05443550_103452</name>
</gene>
<reference evidence="2 3" key="1">
    <citation type="submission" date="2016-10" db="EMBL/GenBank/DDBJ databases">
        <authorList>
            <person name="de Groot N.N."/>
        </authorList>
    </citation>
    <scope>NUCLEOTIDE SEQUENCE [LARGE SCALE GENOMIC DNA]</scope>
    <source>
        <strain evidence="2 3">DSM 19033</strain>
    </source>
</reference>
<dbReference type="CDD" id="cd00038">
    <property type="entry name" value="CAP_ED"/>
    <property type="match status" value="1"/>
</dbReference>
<dbReference type="SUPFAM" id="SSF51206">
    <property type="entry name" value="cAMP-binding domain-like"/>
    <property type="match status" value="1"/>
</dbReference>
<dbReference type="RefSeq" id="WP_090556055.1">
    <property type="nucleotide sequence ID" value="NZ_FNRA01000003.1"/>
</dbReference>
<dbReference type="Pfam" id="PF00027">
    <property type="entry name" value="cNMP_binding"/>
    <property type="match status" value="1"/>
</dbReference>
<proteinExistence type="predicted"/>
<keyword evidence="2" id="KW-0808">Transferase</keyword>
<dbReference type="STRING" id="425514.SAMN05443550_103452"/>
<dbReference type="OrthoDB" id="1092431at2"/>
<dbReference type="Gene3D" id="2.60.120.10">
    <property type="entry name" value="Jelly Rolls"/>
    <property type="match status" value="1"/>
</dbReference>
<evidence type="ECO:0000259" key="1">
    <source>
        <dbReference type="Pfam" id="PF00027"/>
    </source>
</evidence>
<sequence length="193" mass="22199">MHPEFETYLQAQGSLPPNVIQRISDLAVQKTLRRNESILNTGEICRHKIFVLSGMLRTFTTSADGSEHILLFSPEHNWTLDPASYDQQVPSRVSIGTVEPSDVLCWHKSNFDALLAEIPQFRGFTNKLISRNIYLNRERILTTLSGTAEEKYDGFVRMFPNYLLRLPLRMIASYLGISLKTLTRIRHAQLQRH</sequence>
<organism evidence="2 3">
    <name type="scientific">Pedobacter hartonius</name>
    <dbReference type="NCBI Taxonomy" id="425514"/>
    <lineage>
        <taxon>Bacteria</taxon>
        <taxon>Pseudomonadati</taxon>
        <taxon>Bacteroidota</taxon>
        <taxon>Sphingobacteriia</taxon>
        <taxon>Sphingobacteriales</taxon>
        <taxon>Sphingobacteriaceae</taxon>
        <taxon>Pedobacter</taxon>
    </lineage>
</organism>
<keyword evidence="2" id="KW-0418">Kinase</keyword>
<dbReference type="InterPro" id="IPR000595">
    <property type="entry name" value="cNMP-bd_dom"/>
</dbReference>
<accession>A0A1H4BSC3</accession>
<dbReference type="GO" id="GO:0016301">
    <property type="term" value="F:kinase activity"/>
    <property type="evidence" value="ECO:0007669"/>
    <property type="project" value="UniProtKB-KW"/>
</dbReference>
<dbReference type="InterPro" id="IPR018490">
    <property type="entry name" value="cNMP-bd_dom_sf"/>
</dbReference>
<evidence type="ECO:0000313" key="2">
    <source>
        <dbReference type="EMBL" id="SEA51021.1"/>
    </source>
</evidence>
<dbReference type="AlphaFoldDB" id="A0A1H4BSC3"/>
<evidence type="ECO:0000313" key="3">
    <source>
        <dbReference type="Proteomes" id="UP000198850"/>
    </source>
</evidence>
<dbReference type="EMBL" id="FNRA01000003">
    <property type="protein sequence ID" value="SEA51021.1"/>
    <property type="molecule type" value="Genomic_DNA"/>
</dbReference>
<dbReference type="Proteomes" id="UP000198850">
    <property type="component" value="Unassembled WGS sequence"/>
</dbReference>
<dbReference type="InterPro" id="IPR014710">
    <property type="entry name" value="RmlC-like_jellyroll"/>
</dbReference>
<name>A0A1H4BSC3_9SPHI</name>
<feature type="domain" description="Cyclic nucleotide-binding" evidence="1">
    <location>
        <begin position="30"/>
        <end position="116"/>
    </location>
</feature>
<protein>
    <submittedName>
        <fullName evidence="2">cAMP-binding domain of CRP or a regulatory subunit of cAMP-dependent protein kinases</fullName>
    </submittedName>
</protein>
<keyword evidence="3" id="KW-1185">Reference proteome</keyword>